<dbReference type="Pfam" id="PF02518">
    <property type="entry name" value="HATPase_c"/>
    <property type="match status" value="1"/>
</dbReference>
<keyword evidence="2" id="KW-0418">Kinase</keyword>
<feature type="domain" description="Histidine kinase/HSP90-like ATPase" evidence="1">
    <location>
        <begin position="2"/>
        <end position="57"/>
    </location>
</feature>
<reference evidence="2" key="1">
    <citation type="submission" date="2015-10" db="EMBL/GenBank/DDBJ databases">
        <authorList>
            <person name="Gilbert D.G."/>
        </authorList>
    </citation>
    <scope>NUCLEOTIDE SEQUENCE</scope>
</reference>
<dbReference type="Gene3D" id="3.30.565.10">
    <property type="entry name" value="Histidine kinase-like ATPase, C-terminal domain"/>
    <property type="match status" value="1"/>
</dbReference>
<dbReference type="AlphaFoldDB" id="A0A170PNY7"/>
<dbReference type="InterPro" id="IPR003594">
    <property type="entry name" value="HATPase_dom"/>
</dbReference>
<dbReference type="InterPro" id="IPR036890">
    <property type="entry name" value="HATPase_C_sf"/>
</dbReference>
<dbReference type="SUPFAM" id="SSF55874">
    <property type="entry name" value="ATPase domain of HSP90 chaperone/DNA topoisomerase II/histidine kinase"/>
    <property type="match status" value="1"/>
</dbReference>
<proteinExistence type="predicted"/>
<organism evidence="2">
    <name type="scientific">hydrothermal vent metagenome</name>
    <dbReference type="NCBI Taxonomy" id="652676"/>
    <lineage>
        <taxon>unclassified sequences</taxon>
        <taxon>metagenomes</taxon>
        <taxon>ecological metagenomes</taxon>
    </lineage>
</organism>
<gene>
    <name evidence="2" type="ORF">MGWOODY_Smn1844</name>
</gene>
<protein>
    <submittedName>
        <fullName evidence="2">Sensor histidine kinase ChvG</fullName>
        <ecNumber evidence="2">2.7.3.-</ecNumber>
    </submittedName>
</protein>
<evidence type="ECO:0000259" key="1">
    <source>
        <dbReference type="Pfam" id="PF02518"/>
    </source>
</evidence>
<accession>A0A170PNY7</accession>
<dbReference type="EC" id="2.7.3.-" evidence="2"/>
<dbReference type="GO" id="GO:0016301">
    <property type="term" value="F:kinase activity"/>
    <property type="evidence" value="ECO:0007669"/>
    <property type="project" value="UniProtKB-KW"/>
</dbReference>
<dbReference type="EMBL" id="CZQE01000185">
    <property type="protein sequence ID" value="CUS44836.1"/>
    <property type="molecule type" value="Genomic_DNA"/>
</dbReference>
<evidence type="ECO:0000313" key="2">
    <source>
        <dbReference type="EMBL" id="CUS44836.1"/>
    </source>
</evidence>
<keyword evidence="2" id="KW-0808">Transferase</keyword>
<name>A0A170PNY7_9ZZZZ</name>
<sequence length="61" mass="6866">MFSRFQSLRPDGEEFGKHSGRGLAIARTIVEGHQGIIAVESREDRLSGARFVVRLPISDRR</sequence>